<evidence type="ECO:0000313" key="3">
    <source>
        <dbReference type="EMBL" id="KAH9001742.1"/>
    </source>
</evidence>
<feature type="transmembrane region" description="Helical" evidence="1">
    <location>
        <begin position="102"/>
        <end position="123"/>
    </location>
</feature>
<keyword evidence="1" id="KW-0812">Transmembrane</keyword>
<reference evidence="3" key="1">
    <citation type="submission" date="2022-01" db="EMBL/GenBank/DDBJ databases">
        <title>Comparative genomics reveals a dynamic genome evolution in the ectomycorrhizal milk-cap (Lactarius) mushrooms.</title>
        <authorList>
            <consortium name="DOE Joint Genome Institute"/>
            <person name="Lebreton A."/>
            <person name="Tang N."/>
            <person name="Kuo A."/>
            <person name="LaButti K."/>
            <person name="Drula E."/>
            <person name="Barry K."/>
            <person name="Clum A."/>
            <person name="Lipzen A."/>
            <person name="Mousain D."/>
            <person name="Ng V."/>
            <person name="Wang R."/>
            <person name="Wang X."/>
            <person name="Dai Y."/>
            <person name="Henrissat B."/>
            <person name="Grigoriev I.V."/>
            <person name="Guerin-Laguette A."/>
            <person name="Yu F."/>
            <person name="Martin F.M."/>
        </authorList>
    </citation>
    <scope>NUCLEOTIDE SEQUENCE</scope>
    <source>
        <strain evidence="3">QP</strain>
    </source>
</reference>
<sequence>MSSSVPPTQPPPSVPTLSQASVLGPGLVDILIQGIETGLVFAQFSRWFSRPDRGGSIVLSTVVIFVTVVGLAQSGLCFASAWSKYVQRFGMALRPDWEDLVQSIPTYVISFPVQGLMIVRCYWLGGKNMFIIMPLVLLLVASMAMASWSVYLLIHYLTTFPEEDWVRLPQTVGVLWPYTISLLLPSVLDLALTGILLYYLTRAMKRVYSPHKRKSVTRLVNVVWQSALPPTLCAICTLVLYLLFTTASQMAVQFWFPVVQAMIGKLYILSLFYMMCVLRYRLRLDILHHL</sequence>
<dbReference type="PANTHER" id="PTHR40465">
    <property type="entry name" value="CHROMOSOME 1, WHOLE GENOME SHOTGUN SEQUENCE"/>
    <property type="match status" value="1"/>
</dbReference>
<evidence type="ECO:0000256" key="1">
    <source>
        <dbReference type="SAM" id="Phobius"/>
    </source>
</evidence>
<feature type="transmembrane region" description="Helical" evidence="1">
    <location>
        <begin position="56"/>
        <end position="82"/>
    </location>
</feature>
<organism evidence="3 4">
    <name type="scientific">Lactarius akahatsu</name>
    <dbReference type="NCBI Taxonomy" id="416441"/>
    <lineage>
        <taxon>Eukaryota</taxon>
        <taxon>Fungi</taxon>
        <taxon>Dikarya</taxon>
        <taxon>Basidiomycota</taxon>
        <taxon>Agaricomycotina</taxon>
        <taxon>Agaricomycetes</taxon>
        <taxon>Russulales</taxon>
        <taxon>Russulaceae</taxon>
        <taxon>Lactarius</taxon>
    </lineage>
</organism>
<keyword evidence="4" id="KW-1185">Reference proteome</keyword>
<evidence type="ECO:0000259" key="2">
    <source>
        <dbReference type="Pfam" id="PF20152"/>
    </source>
</evidence>
<keyword evidence="1" id="KW-0472">Membrane</keyword>
<feature type="transmembrane region" description="Helical" evidence="1">
    <location>
        <begin position="222"/>
        <end position="242"/>
    </location>
</feature>
<evidence type="ECO:0000313" key="4">
    <source>
        <dbReference type="Proteomes" id="UP001201163"/>
    </source>
</evidence>
<dbReference type="Pfam" id="PF20152">
    <property type="entry name" value="DUF6534"/>
    <property type="match status" value="1"/>
</dbReference>
<dbReference type="Proteomes" id="UP001201163">
    <property type="component" value="Unassembled WGS sequence"/>
</dbReference>
<feature type="domain" description="DUF6534" evidence="2">
    <location>
        <begin position="187"/>
        <end position="274"/>
    </location>
</feature>
<protein>
    <recommendedName>
        <fullName evidence="2">DUF6534 domain-containing protein</fullName>
    </recommendedName>
</protein>
<name>A0AAD4LSJ9_9AGAM</name>
<dbReference type="EMBL" id="JAKELL010000001">
    <property type="protein sequence ID" value="KAH9001742.1"/>
    <property type="molecule type" value="Genomic_DNA"/>
</dbReference>
<feature type="transmembrane region" description="Helical" evidence="1">
    <location>
        <begin position="130"/>
        <end position="154"/>
    </location>
</feature>
<dbReference type="InterPro" id="IPR045339">
    <property type="entry name" value="DUF6534"/>
</dbReference>
<feature type="transmembrane region" description="Helical" evidence="1">
    <location>
        <begin position="20"/>
        <end position="44"/>
    </location>
</feature>
<feature type="transmembrane region" description="Helical" evidence="1">
    <location>
        <begin position="254"/>
        <end position="278"/>
    </location>
</feature>
<comment type="caution">
    <text evidence="3">The sequence shown here is derived from an EMBL/GenBank/DDBJ whole genome shotgun (WGS) entry which is preliminary data.</text>
</comment>
<dbReference type="AlphaFoldDB" id="A0AAD4LSJ9"/>
<feature type="transmembrane region" description="Helical" evidence="1">
    <location>
        <begin position="174"/>
        <end position="201"/>
    </location>
</feature>
<gene>
    <name evidence="3" type="ORF">EDB92DRAFT_1966600</name>
</gene>
<keyword evidence="1" id="KW-1133">Transmembrane helix</keyword>
<dbReference type="PANTHER" id="PTHR40465:SF1">
    <property type="entry name" value="DUF6534 DOMAIN-CONTAINING PROTEIN"/>
    <property type="match status" value="1"/>
</dbReference>
<proteinExistence type="predicted"/>
<accession>A0AAD4LSJ9</accession>